<dbReference type="HOGENOM" id="CLU_2514187_0_0_1"/>
<sequence>MDTSNNARNMKVSYSSVNLHGRLDASLVIQCQATSHLKRHEMYAQNSKRLNAITWSQLSTCWILQDPINKRRWGRYKTSDCGMWE</sequence>
<proteinExistence type="predicted"/>
<reference evidence="1 2" key="1">
    <citation type="journal article" date="2013" name="Nat. Commun.">
        <title>The evolution and pathogenic mechanisms of the rice sheath blight pathogen.</title>
        <authorList>
            <person name="Zheng A."/>
            <person name="Lin R."/>
            <person name="Xu L."/>
            <person name="Qin P."/>
            <person name="Tang C."/>
            <person name="Ai P."/>
            <person name="Zhang D."/>
            <person name="Liu Y."/>
            <person name="Sun Z."/>
            <person name="Feng H."/>
            <person name="Wang Y."/>
            <person name="Chen Y."/>
            <person name="Liang X."/>
            <person name="Fu R."/>
            <person name="Li Q."/>
            <person name="Zhang J."/>
            <person name="Yu X."/>
            <person name="Xie Z."/>
            <person name="Ding L."/>
            <person name="Guan P."/>
            <person name="Tang J."/>
            <person name="Liang Y."/>
            <person name="Wang S."/>
            <person name="Deng Q."/>
            <person name="Li S."/>
            <person name="Zhu J."/>
            <person name="Wang L."/>
            <person name="Liu H."/>
            <person name="Li P."/>
        </authorList>
    </citation>
    <scope>NUCLEOTIDE SEQUENCE [LARGE SCALE GENOMIC DNA]</scope>
    <source>
        <strain evidence="2">AG-1 IA</strain>
    </source>
</reference>
<comment type="caution">
    <text evidence="1">The sequence shown here is derived from an EMBL/GenBank/DDBJ whole genome shotgun (WGS) entry which is preliminary data.</text>
</comment>
<dbReference type="AlphaFoldDB" id="L8WNY2"/>
<accession>L8WNY2</accession>
<dbReference type="Proteomes" id="UP000011668">
    <property type="component" value="Unassembled WGS sequence"/>
</dbReference>
<name>L8WNY2_THACA</name>
<organism evidence="1 2">
    <name type="scientific">Thanatephorus cucumeris (strain AG1-IA)</name>
    <name type="common">Rice sheath blight fungus</name>
    <name type="synonym">Rhizoctonia solani</name>
    <dbReference type="NCBI Taxonomy" id="983506"/>
    <lineage>
        <taxon>Eukaryota</taxon>
        <taxon>Fungi</taxon>
        <taxon>Dikarya</taxon>
        <taxon>Basidiomycota</taxon>
        <taxon>Agaricomycotina</taxon>
        <taxon>Agaricomycetes</taxon>
        <taxon>Cantharellales</taxon>
        <taxon>Ceratobasidiaceae</taxon>
        <taxon>Rhizoctonia</taxon>
        <taxon>Rhizoctonia solani AG-1</taxon>
    </lineage>
</organism>
<gene>
    <name evidence="1" type="ORF">AG1IA_07500</name>
</gene>
<protein>
    <submittedName>
        <fullName evidence="1">Uncharacterized protein</fullName>
    </submittedName>
</protein>
<keyword evidence="2" id="KW-1185">Reference proteome</keyword>
<dbReference type="EMBL" id="AFRT01002159">
    <property type="protein sequence ID" value="ELU38482.1"/>
    <property type="molecule type" value="Genomic_DNA"/>
</dbReference>
<evidence type="ECO:0000313" key="1">
    <source>
        <dbReference type="EMBL" id="ELU38482.1"/>
    </source>
</evidence>
<evidence type="ECO:0000313" key="2">
    <source>
        <dbReference type="Proteomes" id="UP000011668"/>
    </source>
</evidence>